<organism evidence="1 2">
    <name type="scientific">Oikopleura dioica</name>
    <name type="common">Tunicate</name>
    <dbReference type="NCBI Taxonomy" id="34765"/>
    <lineage>
        <taxon>Eukaryota</taxon>
        <taxon>Metazoa</taxon>
        <taxon>Chordata</taxon>
        <taxon>Tunicata</taxon>
        <taxon>Appendicularia</taxon>
        <taxon>Copelata</taxon>
        <taxon>Oikopleuridae</taxon>
        <taxon>Oikopleura</taxon>
    </lineage>
</organism>
<protein>
    <submittedName>
        <fullName evidence="1">Oidioi.mRNA.OKI2018_I69.chr1.g724.t1.cds</fullName>
    </submittedName>
</protein>
<evidence type="ECO:0000313" key="1">
    <source>
        <dbReference type="EMBL" id="CAG5103334.1"/>
    </source>
</evidence>
<dbReference type="EMBL" id="OU015566">
    <property type="protein sequence ID" value="CAG5103334.1"/>
    <property type="molecule type" value="Genomic_DNA"/>
</dbReference>
<name>A0ABN7SQ22_OIKDI</name>
<keyword evidence="2" id="KW-1185">Reference proteome</keyword>
<reference evidence="1 2" key="1">
    <citation type="submission" date="2021-04" db="EMBL/GenBank/DDBJ databases">
        <authorList>
            <person name="Bliznina A."/>
        </authorList>
    </citation>
    <scope>NUCLEOTIDE SEQUENCE [LARGE SCALE GENOMIC DNA]</scope>
</reference>
<accession>A0ABN7SQ22</accession>
<proteinExistence type="predicted"/>
<dbReference type="Gene3D" id="3.40.630.30">
    <property type="match status" value="1"/>
</dbReference>
<evidence type="ECO:0000313" key="2">
    <source>
        <dbReference type="Proteomes" id="UP001158576"/>
    </source>
</evidence>
<gene>
    <name evidence="1" type="ORF">OKIOD_LOCUS9489</name>
</gene>
<dbReference type="Proteomes" id="UP001158576">
    <property type="component" value="Chromosome 1"/>
</dbReference>
<sequence length="150" mass="17056">MSDLRFERCVDGSRKEEILKFLLENFLQNTLQKVLPFSVEQARFHWERSIAGCKNAQLVFSENDLVAVETGDLVSYRETKEESTDVLTENGENSKRTEEFLAEMSNVDLEKFGVTDQSKIYSNGVVCVSETMRGKKIGSKLVKNSIEFAT</sequence>